<name>A0A8S9UZ50_PHYIN</name>
<organism evidence="1 2">
    <name type="scientific">Phytophthora infestans</name>
    <name type="common">Potato late blight agent</name>
    <name type="synonym">Botrytis infestans</name>
    <dbReference type="NCBI Taxonomy" id="4787"/>
    <lineage>
        <taxon>Eukaryota</taxon>
        <taxon>Sar</taxon>
        <taxon>Stramenopiles</taxon>
        <taxon>Oomycota</taxon>
        <taxon>Peronosporomycetes</taxon>
        <taxon>Peronosporales</taxon>
        <taxon>Peronosporaceae</taxon>
        <taxon>Phytophthora</taxon>
    </lineage>
</organism>
<feature type="non-terminal residue" evidence="1">
    <location>
        <position position="288"/>
    </location>
</feature>
<accession>A0A8S9UZ50</accession>
<dbReference type="PANTHER" id="PTHR33939">
    <property type="entry name" value="PROTEIN CBG22215"/>
    <property type="match status" value="1"/>
</dbReference>
<dbReference type="EMBL" id="JAACNO010000765">
    <property type="protein sequence ID" value="KAF4145067.1"/>
    <property type="molecule type" value="Genomic_DNA"/>
</dbReference>
<protein>
    <recommendedName>
        <fullName evidence="3">Glutamine amidotransferase domain-containing protein</fullName>
    </recommendedName>
</protein>
<dbReference type="AlphaFoldDB" id="A0A8S9UZ50"/>
<evidence type="ECO:0000313" key="1">
    <source>
        <dbReference type="EMBL" id="KAF4145067.1"/>
    </source>
</evidence>
<dbReference type="Proteomes" id="UP000704712">
    <property type="component" value="Unassembled WGS sequence"/>
</dbReference>
<proteinExistence type="predicted"/>
<feature type="non-terminal residue" evidence="1">
    <location>
        <position position="1"/>
    </location>
</feature>
<comment type="caution">
    <text evidence="1">The sequence shown here is derived from an EMBL/GenBank/DDBJ whole genome shotgun (WGS) entry which is preliminary data.</text>
</comment>
<evidence type="ECO:0000313" key="2">
    <source>
        <dbReference type="Proteomes" id="UP000704712"/>
    </source>
</evidence>
<evidence type="ECO:0008006" key="3">
    <source>
        <dbReference type="Google" id="ProtNLM"/>
    </source>
</evidence>
<dbReference type="PANTHER" id="PTHR33939:SF1">
    <property type="entry name" value="DUF4371 DOMAIN-CONTAINING PROTEIN"/>
    <property type="match status" value="1"/>
</dbReference>
<gene>
    <name evidence="1" type="ORF">GN958_ATG05774</name>
</gene>
<sequence length="288" mass="32997">QKIILEVADNSNVILELRTVQRVLNELDFHYVLGRKRHIMADTAAIASLRAYYIENKLANRRPTRRGELNPRITEVFLDESFGNDIHVAGKIWLLEDKSASIKVEKGLVAAGFISTKGGRGDAGFVEGSIKCWNATSKRKTWDEDDYHGNFDTEKFERWFLNLYGASYHKNITNRNPTLQSTRGGMRTWFTRRHVIFSLKETKAKLMECVTFLKEKPICLVQTIAAKYNHRVLYTPQYHPEALTDRAHNCQGPLKNANDAVEKVIVGLNAITVKEWVSVYRHAQGFEN</sequence>
<reference evidence="1" key="1">
    <citation type="submission" date="2020-03" db="EMBL/GenBank/DDBJ databases">
        <title>Hybrid Assembly of Korean Phytophthora infestans isolates.</title>
        <authorList>
            <person name="Prokchorchik M."/>
            <person name="Lee Y."/>
            <person name="Seo J."/>
            <person name="Cho J.-H."/>
            <person name="Park Y.-E."/>
            <person name="Jang D.-C."/>
            <person name="Im J.-S."/>
            <person name="Choi J.-G."/>
            <person name="Park H.-J."/>
            <person name="Lee G.-B."/>
            <person name="Lee Y.-G."/>
            <person name="Hong S.-Y."/>
            <person name="Cho K."/>
            <person name="Sohn K.H."/>
        </authorList>
    </citation>
    <scope>NUCLEOTIDE SEQUENCE</scope>
    <source>
        <strain evidence="1">KR_2_A2</strain>
    </source>
</reference>